<evidence type="ECO:0000313" key="1">
    <source>
        <dbReference type="EMBL" id="BBX88217.1"/>
    </source>
</evidence>
<evidence type="ECO:0000313" key="2">
    <source>
        <dbReference type="Proteomes" id="UP000465609"/>
    </source>
</evidence>
<protein>
    <submittedName>
        <fullName evidence="1">Uncharacterized protein</fullName>
    </submittedName>
</protein>
<sequence>MTGTLAAPTASISERPERVWKALAPLLSAPGRRTMRVYNADTGKFSDNARLTMSLPSRPAAPYLYTTAGRTHMIGLDFDDKRGGRAAVDADLATAAEWIVRCGGVIVTDHSPTGRHLLVPLAIGTTASATEMTHLVRLLGARLPTLDITPNTNAASGCLSAPGTPLKTGVGYRQLDGPLAAAVNAFTTRSAPSLLPRLYELLGALKPRTRTDDVPAQDGQSPQIGAGAFCTGQGDQQCLAPAYVRDDPMHPDITAYAQRGVMPTGQRQWASHSEARQSVLTAAIARGHSLATITTLMAPGGPWQHGLGQAYSRYGHAAGKALHRDFHRALDWLCTNTLQCRPPQHESKYTQGGNNPTGFRGPESLRVWLTNALAWADREYAGKRYRWTVHAVLQTLAWHAYTAGEQITGTWVVAVGGRSLSLGTGLLSEDAVWRVLRDLRDRPGAPLILTRRGAGVEADAYALTVQNTVAGTAITADRVRVEPVHDAWSVAGHHLRRIYELIAYHGLTSRSDVYAAAAVSRTAGDEAVIALEVLGLIRRTGRGTVAVGAVTLADLATAHQTDDVREERITRYRTERSQWRQWLDSRDQARTEAEMTALDQLKPFEHADVDRTFWDAVMANGPPPSNEIDPEREAIDLVADLLGGRIITAG</sequence>
<organism evidence="1 2">
    <name type="scientific">Mycolicibacterium aubagnense</name>
    <dbReference type="NCBI Taxonomy" id="319707"/>
    <lineage>
        <taxon>Bacteria</taxon>
        <taxon>Bacillati</taxon>
        <taxon>Actinomycetota</taxon>
        <taxon>Actinomycetes</taxon>
        <taxon>Mycobacteriales</taxon>
        <taxon>Mycobacteriaceae</taxon>
        <taxon>Mycolicibacterium</taxon>
    </lineage>
</organism>
<name>A0ABM7INB9_9MYCO</name>
<geneLocation type="plasmid" evidence="1 2">
    <name>pJCM15296</name>
</geneLocation>
<dbReference type="Proteomes" id="UP000465609">
    <property type="component" value="Plasmid pJCM15296"/>
</dbReference>
<dbReference type="EMBL" id="AP022578">
    <property type="protein sequence ID" value="BBX88217.1"/>
    <property type="molecule type" value="Genomic_DNA"/>
</dbReference>
<dbReference type="RefSeq" id="WP_138233374.1">
    <property type="nucleotide sequence ID" value="NZ_AP022578.1"/>
</dbReference>
<keyword evidence="1" id="KW-0614">Plasmid</keyword>
<accession>A0ABM7INB9</accession>
<gene>
    <name evidence="1" type="ORF">MAUB_64180</name>
</gene>
<reference evidence="1 2" key="1">
    <citation type="journal article" date="2019" name="Emerg. Microbes Infect.">
        <title>Comprehensive subspecies identification of 175 nontuberculous mycobacteria species based on 7547 genomic profiles.</title>
        <authorList>
            <person name="Matsumoto Y."/>
            <person name="Kinjo T."/>
            <person name="Motooka D."/>
            <person name="Nabeya D."/>
            <person name="Jung N."/>
            <person name="Uechi K."/>
            <person name="Horii T."/>
            <person name="Iida T."/>
            <person name="Fujita J."/>
            <person name="Nakamura S."/>
        </authorList>
    </citation>
    <scope>NUCLEOTIDE SEQUENCE [LARGE SCALE GENOMIC DNA]</scope>
    <source>
        <strain evidence="1 2">JCM 15296</strain>
        <plasmid evidence="1">pJCM15296</plasmid>
    </source>
</reference>
<proteinExistence type="predicted"/>
<keyword evidence="2" id="KW-1185">Reference proteome</keyword>